<dbReference type="STRING" id="1121877.FEAC_20670"/>
<evidence type="ECO:0000313" key="2">
    <source>
        <dbReference type="EMBL" id="KJE76205.1"/>
    </source>
</evidence>
<dbReference type="EMBL" id="JXUW01000020">
    <property type="protein sequence ID" value="KJE76205.1"/>
    <property type="molecule type" value="Genomic_DNA"/>
</dbReference>
<protein>
    <submittedName>
        <fullName evidence="2">Group II intron, maturase-specific domain</fullName>
    </submittedName>
</protein>
<dbReference type="OrthoDB" id="1550386at2"/>
<dbReference type="InterPro" id="IPR013597">
    <property type="entry name" value="Mat_intron_G2"/>
</dbReference>
<dbReference type="SUPFAM" id="SSF56672">
    <property type="entry name" value="DNA/RNA polymerases"/>
    <property type="match status" value="1"/>
</dbReference>
<gene>
    <name evidence="2" type="ORF">FEAC_20670</name>
</gene>
<dbReference type="PATRIC" id="fig|1121877.4.peg.2303"/>
<proteinExistence type="predicted"/>
<dbReference type="AlphaFoldDB" id="A0A0D8FSG8"/>
<dbReference type="eggNOG" id="COG3344">
    <property type="taxonomic scope" value="Bacteria"/>
</dbReference>
<dbReference type="Pfam" id="PF08388">
    <property type="entry name" value="GIIM"/>
    <property type="match status" value="1"/>
</dbReference>
<evidence type="ECO:0000259" key="1">
    <source>
        <dbReference type="Pfam" id="PF08388"/>
    </source>
</evidence>
<sequence length="155" mass="18372">MSSSDWLAELGLELNPDKTAIVYCKDANRKGSYEHEQFDFLGYRFRPRLAKNRRGQFFVGFAPAISDTAAKEIRHQIKRWRLHLHSDMELEELATFVNPIVRGWINYYGRFYPSRLVQSGRQIDEYLIRWARQKYKRLRTNTRCPLITYAHGIAS</sequence>
<comment type="caution">
    <text evidence="2">The sequence shown here is derived from an EMBL/GenBank/DDBJ whole genome shotgun (WGS) entry which is preliminary data.</text>
</comment>
<name>A0A0D8FSG8_9ACTN</name>
<evidence type="ECO:0000313" key="3">
    <source>
        <dbReference type="Proteomes" id="UP000032336"/>
    </source>
</evidence>
<keyword evidence="3" id="KW-1185">Reference proteome</keyword>
<dbReference type="Proteomes" id="UP000032336">
    <property type="component" value="Unassembled WGS sequence"/>
</dbReference>
<dbReference type="RefSeq" id="WP_052566178.1">
    <property type="nucleotide sequence ID" value="NZ_JQKF01000058.1"/>
</dbReference>
<reference evidence="2 3" key="1">
    <citation type="submission" date="2015-01" db="EMBL/GenBank/DDBJ databases">
        <title>Draft genome of the acidophilic iron oxidizer Ferrimicrobium acidiphilum strain T23.</title>
        <authorList>
            <person name="Poehlein A."/>
            <person name="Eisen S."/>
            <person name="Schloemann M."/>
            <person name="Johnson B.D."/>
            <person name="Daniel R."/>
            <person name="Muehling M."/>
        </authorList>
    </citation>
    <scope>NUCLEOTIDE SEQUENCE [LARGE SCALE GENOMIC DNA]</scope>
    <source>
        <strain evidence="2 3">T23</strain>
    </source>
</reference>
<dbReference type="GeneID" id="78373154"/>
<dbReference type="InterPro" id="IPR043502">
    <property type="entry name" value="DNA/RNA_pol_sf"/>
</dbReference>
<accession>A0A0D8FSG8</accession>
<feature type="domain" description="Group II intron maturase-specific" evidence="1">
    <location>
        <begin position="71"/>
        <end position="140"/>
    </location>
</feature>
<organism evidence="2 3">
    <name type="scientific">Ferrimicrobium acidiphilum DSM 19497</name>
    <dbReference type="NCBI Taxonomy" id="1121877"/>
    <lineage>
        <taxon>Bacteria</taxon>
        <taxon>Bacillati</taxon>
        <taxon>Actinomycetota</taxon>
        <taxon>Acidimicrobiia</taxon>
        <taxon>Acidimicrobiales</taxon>
        <taxon>Acidimicrobiaceae</taxon>
        <taxon>Ferrimicrobium</taxon>
    </lineage>
</organism>